<protein>
    <recommendedName>
        <fullName evidence="2">DNA polymerase III subunit delta</fullName>
        <ecNumber evidence="1">2.7.7.7</ecNumber>
    </recommendedName>
</protein>
<dbReference type="EMBL" id="EF107100">
    <property type="protein sequence ID" value="ABL97276.1"/>
    <property type="molecule type" value="Genomic_DNA"/>
</dbReference>
<accession>A4GJI1</accession>
<evidence type="ECO:0000256" key="4">
    <source>
        <dbReference type="ARBA" id="ARBA00022695"/>
    </source>
</evidence>
<name>A4GJI1_9BACT</name>
<evidence type="ECO:0000313" key="10">
    <source>
        <dbReference type="EMBL" id="ABL97276.1"/>
    </source>
</evidence>
<keyword evidence="3" id="KW-0808">Transferase</keyword>
<evidence type="ECO:0000256" key="5">
    <source>
        <dbReference type="ARBA" id="ARBA00022705"/>
    </source>
</evidence>
<dbReference type="SUPFAM" id="SSF48019">
    <property type="entry name" value="post-AAA+ oligomerization domain-like"/>
    <property type="match status" value="1"/>
</dbReference>
<dbReference type="EC" id="2.7.7.7" evidence="1"/>
<proteinExistence type="inferred from homology"/>
<organism evidence="10">
    <name type="scientific">uncultured marine bacterium EB0_50A10</name>
    <dbReference type="NCBI Taxonomy" id="415440"/>
    <lineage>
        <taxon>Bacteria</taxon>
        <taxon>environmental samples</taxon>
    </lineage>
</organism>
<evidence type="ECO:0000256" key="8">
    <source>
        <dbReference type="ARBA" id="ARBA00049244"/>
    </source>
</evidence>
<dbReference type="GO" id="GO:0003677">
    <property type="term" value="F:DNA binding"/>
    <property type="evidence" value="ECO:0007669"/>
    <property type="project" value="InterPro"/>
</dbReference>
<dbReference type="Gene3D" id="3.40.50.300">
    <property type="entry name" value="P-loop containing nucleotide triphosphate hydrolases"/>
    <property type="match status" value="1"/>
</dbReference>
<dbReference type="GO" id="GO:0009360">
    <property type="term" value="C:DNA polymerase III complex"/>
    <property type="evidence" value="ECO:0007669"/>
    <property type="project" value="InterPro"/>
</dbReference>
<sequence length="326" mass="37488">MKCESLALNKYLDKSPNIFFLFGTEVVLRNSSKDTLKKYLDTKGFQEKRLITKEHFDQIEQSIIESSSGSLFGSKLIIDIHHDQGKIPDQIIKIFEIDNISNNENIAIIINSHNEKLNSSTKWVKKMDQHALIVECKKLKSFEEKIWLKNQLEFVDDNDKKSFIDDIYEMNIGNLVAQQNEINILKLIYKSGMKASGIFENDSAEFIPFDLEDEIIALNTSHALRIINSIKESEAHYAPLLVWIIGKIINNSTAAKQNSNPQSNLQKSGVWSNKISSYINFMKIHSMQKLISLQKNIYELDLTSKGLNKRNFWDDIDNIIIKLTSN</sequence>
<dbReference type="InterPro" id="IPR010372">
    <property type="entry name" value="DNA_pol3_delta_N"/>
</dbReference>
<keyword evidence="4" id="KW-0548">Nucleotidyltransferase</keyword>
<reference evidence="10" key="1">
    <citation type="journal article" date="2007" name="Environ. Microbiol.">
        <title>Proteorhodopsin photosystem gene clusters exhibit co-evolutionary trends and shared ancestry among diverse marine microbial phyla.</title>
        <authorList>
            <person name="McCarren J."/>
            <person name="Delong E.F."/>
        </authorList>
    </citation>
    <scope>NUCLEOTIDE SEQUENCE</scope>
</reference>
<dbReference type="GO" id="GO:0006261">
    <property type="term" value="P:DNA-templated DNA replication"/>
    <property type="evidence" value="ECO:0007669"/>
    <property type="project" value="TreeGrafter"/>
</dbReference>
<dbReference type="InterPro" id="IPR005790">
    <property type="entry name" value="DNA_polIII_delta"/>
</dbReference>
<dbReference type="Gene3D" id="1.20.272.10">
    <property type="match status" value="1"/>
</dbReference>
<dbReference type="GO" id="GO:0003887">
    <property type="term" value="F:DNA-directed DNA polymerase activity"/>
    <property type="evidence" value="ECO:0007669"/>
    <property type="project" value="UniProtKB-KW"/>
</dbReference>
<comment type="catalytic activity">
    <reaction evidence="8">
        <text>DNA(n) + a 2'-deoxyribonucleoside 5'-triphosphate = DNA(n+1) + diphosphate</text>
        <dbReference type="Rhea" id="RHEA:22508"/>
        <dbReference type="Rhea" id="RHEA-COMP:17339"/>
        <dbReference type="Rhea" id="RHEA-COMP:17340"/>
        <dbReference type="ChEBI" id="CHEBI:33019"/>
        <dbReference type="ChEBI" id="CHEBI:61560"/>
        <dbReference type="ChEBI" id="CHEBI:173112"/>
        <dbReference type="EC" id="2.7.7.7"/>
    </reaction>
</comment>
<comment type="similarity">
    <text evidence="7">Belongs to the DNA polymerase HolA subunit family.</text>
</comment>
<evidence type="ECO:0000256" key="3">
    <source>
        <dbReference type="ARBA" id="ARBA00022679"/>
    </source>
</evidence>
<evidence type="ECO:0000256" key="2">
    <source>
        <dbReference type="ARBA" id="ARBA00017703"/>
    </source>
</evidence>
<keyword evidence="6" id="KW-0239">DNA-directed DNA polymerase</keyword>
<gene>
    <name evidence="10" type="ORF">MBMO_EB0-50A10.0040</name>
</gene>
<keyword evidence="5" id="KW-0235">DNA replication</keyword>
<evidence type="ECO:0000256" key="6">
    <source>
        <dbReference type="ARBA" id="ARBA00022932"/>
    </source>
</evidence>
<dbReference type="SUPFAM" id="SSF52540">
    <property type="entry name" value="P-loop containing nucleoside triphosphate hydrolases"/>
    <property type="match status" value="1"/>
</dbReference>
<dbReference type="PANTHER" id="PTHR34388:SF1">
    <property type="entry name" value="DNA POLYMERASE III SUBUNIT DELTA"/>
    <property type="match status" value="1"/>
</dbReference>
<evidence type="ECO:0000256" key="1">
    <source>
        <dbReference type="ARBA" id="ARBA00012417"/>
    </source>
</evidence>
<dbReference type="PANTHER" id="PTHR34388">
    <property type="entry name" value="DNA POLYMERASE III SUBUNIT DELTA"/>
    <property type="match status" value="1"/>
</dbReference>
<evidence type="ECO:0000259" key="9">
    <source>
        <dbReference type="Pfam" id="PF06144"/>
    </source>
</evidence>
<dbReference type="InterPro" id="IPR008921">
    <property type="entry name" value="DNA_pol3_clamp-load_cplx_C"/>
</dbReference>
<feature type="domain" description="DNA polymerase III delta N-terminal" evidence="9">
    <location>
        <begin position="20"/>
        <end position="137"/>
    </location>
</feature>
<dbReference type="InterPro" id="IPR027417">
    <property type="entry name" value="P-loop_NTPase"/>
</dbReference>
<dbReference type="NCBIfam" id="TIGR01128">
    <property type="entry name" value="holA"/>
    <property type="match status" value="1"/>
</dbReference>
<evidence type="ECO:0000256" key="7">
    <source>
        <dbReference type="ARBA" id="ARBA00034754"/>
    </source>
</evidence>
<dbReference type="Pfam" id="PF06144">
    <property type="entry name" value="DNA_pol3_delta"/>
    <property type="match status" value="1"/>
</dbReference>
<dbReference type="AlphaFoldDB" id="A4GJI1"/>